<accession>M2X7Z6</accession>
<evidence type="ECO:0000313" key="1">
    <source>
        <dbReference type="EMBL" id="EME25957.1"/>
    </source>
</evidence>
<dbReference type="AlphaFoldDB" id="M2X7Z6"/>
<sequence>MKSNKGETVAFDVSGSHLVRVVNSQGYIDREEGSISSLCERETRRITTGILWKFESCVVKKRAKTFKLWLSLSRLLNELSRKSI</sequence>
<evidence type="ECO:0000313" key="2">
    <source>
        <dbReference type="Proteomes" id="UP000030680"/>
    </source>
</evidence>
<organism evidence="1 2">
    <name type="scientific">Galdieria sulphuraria</name>
    <name type="common">Red alga</name>
    <dbReference type="NCBI Taxonomy" id="130081"/>
    <lineage>
        <taxon>Eukaryota</taxon>
        <taxon>Rhodophyta</taxon>
        <taxon>Bangiophyceae</taxon>
        <taxon>Galdieriales</taxon>
        <taxon>Galdieriaceae</taxon>
        <taxon>Galdieria</taxon>
    </lineage>
</organism>
<dbReference type="Gramene" id="EME25957">
    <property type="protein sequence ID" value="EME25957"/>
    <property type="gene ID" value="Gasu_63870"/>
</dbReference>
<keyword evidence="2" id="KW-1185">Reference proteome</keyword>
<proteinExistence type="predicted"/>
<dbReference type="EMBL" id="KB454693">
    <property type="protein sequence ID" value="EME25957.1"/>
    <property type="molecule type" value="Genomic_DNA"/>
</dbReference>
<dbReference type="KEGG" id="gsl:Gasu_63870"/>
<dbReference type="RefSeq" id="XP_005702477.1">
    <property type="nucleotide sequence ID" value="XM_005702420.1"/>
</dbReference>
<dbReference type="Proteomes" id="UP000030680">
    <property type="component" value="Unassembled WGS sequence"/>
</dbReference>
<reference evidence="2" key="1">
    <citation type="journal article" date="2013" name="Science">
        <title>Gene transfer from bacteria and archaea facilitated evolution of an extremophilic eukaryote.</title>
        <authorList>
            <person name="Schonknecht G."/>
            <person name="Chen W.H."/>
            <person name="Ternes C.M."/>
            <person name="Barbier G.G."/>
            <person name="Shrestha R.P."/>
            <person name="Stanke M."/>
            <person name="Brautigam A."/>
            <person name="Baker B.J."/>
            <person name="Banfield J.F."/>
            <person name="Garavito R.M."/>
            <person name="Carr K."/>
            <person name="Wilkerson C."/>
            <person name="Rensing S.A."/>
            <person name="Gagneul D."/>
            <person name="Dickenson N.E."/>
            <person name="Oesterhelt C."/>
            <person name="Lercher M.J."/>
            <person name="Weber A.P."/>
        </authorList>
    </citation>
    <scope>NUCLEOTIDE SEQUENCE [LARGE SCALE GENOMIC DNA]</scope>
    <source>
        <strain evidence="2">074W</strain>
    </source>
</reference>
<dbReference type="GeneID" id="17084947"/>
<protein>
    <submittedName>
        <fullName evidence="1">Uncharacterized protein</fullName>
    </submittedName>
</protein>
<name>M2X7Z6_GALSU</name>
<gene>
    <name evidence="1" type="ORF">Gasu_63870</name>
</gene>